<keyword evidence="3" id="KW-1185">Reference proteome</keyword>
<proteinExistence type="predicted"/>
<dbReference type="EMBL" id="JAUEPO010000006">
    <property type="protein sequence ID" value="KAK3319997.1"/>
    <property type="molecule type" value="Genomic_DNA"/>
</dbReference>
<dbReference type="AlphaFoldDB" id="A0AAE0M5H1"/>
<dbReference type="Proteomes" id="UP001286456">
    <property type="component" value="Unassembled WGS sequence"/>
</dbReference>
<keyword evidence="1" id="KW-0732">Signal</keyword>
<name>A0AAE0M5H1_9PEZI</name>
<feature type="chain" id="PRO_5042108378" evidence="1">
    <location>
        <begin position="20"/>
        <end position="203"/>
    </location>
</feature>
<protein>
    <submittedName>
        <fullName evidence="2">Uncharacterized protein</fullName>
    </submittedName>
</protein>
<organism evidence="2 3">
    <name type="scientific">Cercophora scortea</name>
    <dbReference type="NCBI Taxonomy" id="314031"/>
    <lineage>
        <taxon>Eukaryota</taxon>
        <taxon>Fungi</taxon>
        <taxon>Dikarya</taxon>
        <taxon>Ascomycota</taxon>
        <taxon>Pezizomycotina</taxon>
        <taxon>Sordariomycetes</taxon>
        <taxon>Sordariomycetidae</taxon>
        <taxon>Sordariales</taxon>
        <taxon>Lasiosphaeriaceae</taxon>
        <taxon>Cercophora</taxon>
    </lineage>
</organism>
<reference evidence="2" key="1">
    <citation type="journal article" date="2023" name="Mol. Phylogenet. Evol.">
        <title>Genome-scale phylogeny and comparative genomics of the fungal order Sordariales.</title>
        <authorList>
            <person name="Hensen N."/>
            <person name="Bonometti L."/>
            <person name="Westerberg I."/>
            <person name="Brannstrom I.O."/>
            <person name="Guillou S."/>
            <person name="Cros-Aarteil S."/>
            <person name="Calhoun S."/>
            <person name="Haridas S."/>
            <person name="Kuo A."/>
            <person name="Mondo S."/>
            <person name="Pangilinan J."/>
            <person name="Riley R."/>
            <person name="LaButti K."/>
            <person name="Andreopoulos B."/>
            <person name="Lipzen A."/>
            <person name="Chen C."/>
            <person name="Yan M."/>
            <person name="Daum C."/>
            <person name="Ng V."/>
            <person name="Clum A."/>
            <person name="Steindorff A."/>
            <person name="Ohm R.A."/>
            <person name="Martin F."/>
            <person name="Silar P."/>
            <person name="Natvig D.O."/>
            <person name="Lalanne C."/>
            <person name="Gautier V."/>
            <person name="Ament-Velasquez S.L."/>
            <person name="Kruys A."/>
            <person name="Hutchinson M.I."/>
            <person name="Powell A.J."/>
            <person name="Barry K."/>
            <person name="Miller A.N."/>
            <person name="Grigoriev I.V."/>
            <person name="Debuchy R."/>
            <person name="Gladieux P."/>
            <person name="Hiltunen Thoren M."/>
            <person name="Johannesson H."/>
        </authorList>
    </citation>
    <scope>NUCLEOTIDE SEQUENCE</scope>
    <source>
        <strain evidence="2">SMH4131-1</strain>
    </source>
</reference>
<evidence type="ECO:0000256" key="1">
    <source>
        <dbReference type="SAM" id="SignalP"/>
    </source>
</evidence>
<comment type="caution">
    <text evidence="2">The sequence shown here is derived from an EMBL/GenBank/DDBJ whole genome shotgun (WGS) entry which is preliminary data.</text>
</comment>
<reference evidence="2" key="2">
    <citation type="submission" date="2023-06" db="EMBL/GenBank/DDBJ databases">
        <authorList>
            <consortium name="Lawrence Berkeley National Laboratory"/>
            <person name="Haridas S."/>
            <person name="Hensen N."/>
            <person name="Bonometti L."/>
            <person name="Westerberg I."/>
            <person name="Brannstrom I.O."/>
            <person name="Guillou S."/>
            <person name="Cros-Aarteil S."/>
            <person name="Calhoun S."/>
            <person name="Kuo A."/>
            <person name="Mondo S."/>
            <person name="Pangilinan J."/>
            <person name="Riley R."/>
            <person name="Labutti K."/>
            <person name="Andreopoulos B."/>
            <person name="Lipzen A."/>
            <person name="Chen C."/>
            <person name="Yanf M."/>
            <person name="Daum C."/>
            <person name="Ng V."/>
            <person name="Clum A."/>
            <person name="Steindorff A."/>
            <person name="Ohm R."/>
            <person name="Martin F."/>
            <person name="Silar P."/>
            <person name="Natvig D."/>
            <person name="Lalanne C."/>
            <person name="Gautier V."/>
            <person name="Ament-Velasquez S.L."/>
            <person name="Kruys A."/>
            <person name="Hutchinson M.I."/>
            <person name="Powell A.J."/>
            <person name="Barry K."/>
            <person name="Miller A.N."/>
            <person name="Grigoriev I.V."/>
            <person name="Debuchy R."/>
            <person name="Gladieux P."/>
            <person name="Thoren M.H."/>
            <person name="Johannesson H."/>
        </authorList>
    </citation>
    <scope>NUCLEOTIDE SEQUENCE</scope>
    <source>
        <strain evidence="2">SMH4131-1</strain>
    </source>
</reference>
<sequence length="203" mass="22069">MKLNVLSLLFASLLVFASGQDVAERAHPRDFSITESGLTLPSIHETTAPKRDTTAIAANPVIPAGKDATKLHVWTRLDTRPKTYVVPGVNHDGLNQLMKDIGGRHMDVIVGNPTKGYIAIGLEFSDKDWLNKDNGDGFPVDSYSVPKDTIAGETFDYKGQVADGRATLNSITKKAANLISGKVYNHSTYNCKTFADLLVKLLI</sequence>
<evidence type="ECO:0000313" key="3">
    <source>
        <dbReference type="Proteomes" id="UP001286456"/>
    </source>
</evidence>
<accession>A0AAE0M5H1</accession>
<gene>
    <name evidence="2" type="ORF">B0T19DRAFT_445772</name>
</gene>
<evidence type="ECO:0000313" key="2">
    <source>
        <dbReference type="EMBL" id="KAK3319997.1"/>
    </source>
</evidence>
<feature type="signal peptide" evidence="1">
    <location>
        <begin position="1"/>
        <end position="19"/>
    </location>
</feature>